<name>A0A9K3DZU7_HELAN</name>
<dbReference type="Proteomes" id="UP000215914">
    <property type="component" value="Unassembled WGS sequence"/>
</dbReference>
<dbReference type="AlphaFoldDB" id="A0A9K3DZU7"/>
<feature type="signal peptide" evidence="1">
    <location>
        <begin position="1"/>
        <end position="17"/>
    </location>
</feature>
<dbReference type="EMBL" id="MNCJ02000330">
    <property type="protein sequence ID" value="KAF5763401.1"/>
    <property type="molecule type" value="Genomic_DNA"/>
</dbReference>
<evidence type="ECO:0000256" key="1">
    <source>
        <dbReference type="SAM" id="SignalP"/>
    </source>
</evidence>
<proteinExistence type="predicted"/>
<evidence type="ECO:0000313" key="3">
    <source>
        <dbReference type="Proteomes" id="UP000215914"/>
    </source>
</evidence>
<gene>
    <name evidence="2" type="ORF">HanXRQr2_Chr15g0679791</name>
</gene>
<comment type="caution">
    <text evidence="2">The sequence shown here is derived from an EMBL/GenBank/DDBJ whole genome shotgun (WGS) entry which is preliminary data.</text>
</comment>
<reference evidence="2" key="1">
    <citation type="journal article" date="2017" name="Nature">
        <title>The sunflower genome provides insights into oil metabolism, flowering and Asterid evolution.</title>
        <authorList>
            <person name="Badouin H."/>
            <person name="Gouzy J."/>
            <person name="Grassa C.J."/>
            <person name="Murat F."/>
            <person name="Staton S.E."/>
            <person name="Cottret L."/>
            <person name="Lelandais-Briere C."/>
            <person name="Owens G.L."/>
            <person name="Carrere S."/>
            <person name="Mayjonade B."/>
            <person name="Legrand L."/>
            <person name="Gill N."/>
            <person name="Kane N.C."/>
            <person name="Bowers J.E."/>
            <person name="Hubner S."/>
            <person name="Bellec A."/>
            <person name="Berard A."/>
            <person name="Berges H."/>
            <person name="Blanchet N."/>
            <person name="Boniface M.C."/>
            <person name="Brunel D."/>
            <person name="Catrice O."/>
            <person name="Chaidir N."/>
            <person name="Claudel C."/>
            <person name="Donnadieu C."/>
            <person name="Faraut T."/>
            <person name="Fievet G."/>
            <person name="Helmstetter N."/>
            <person name="King M."/>
            <person name="Knapp S.J."/>
            <person name="Lai Z."/>
            <person name="Le Paslier M.C."/>
            <person name="Lippi Y."/>
            <person name="Lorenzon L."/>
            <person name="Mandel J.R."/>
            <person name="Marage G."/>
            <person name="Marchand G."/>
            <person name="Marquand E."/>
            <person name="Bret-Mestries E."/>
            <person name="Morien E."/>
            <person name="Nambeesan S."/>
            <person name="Nguyen T."/>
            <person name="Pegot-Espagnet P."/>
            <person name="Pouilly N."/>
            <person name="Raftis F."/>
            <person name="Sallet E."/>
            <person name="Schiex T."/>
            <person name="Thomas J."/>
            <person name="Vandecasteele C."/>
            <person name="Vares D."/>
            <person name="Vear F."/>
            <person name="Vautrin S."/>
            <person name="Crespi M."/>
            <person name="Mangin B."/>
            <person name="Burke J.M."/>
            <person name="Salse J."/>
            <person name="Munos S."/>
            <person name="Vincourt P."/>
            <person name="Rieseberg L.H."/>
            <person name="Langlade N.B."/>
        </authorList>
    </citation>
    <scope>NUCLEOTIDE SEQUENCE</scope>
    <source>
        <tissue evidence="2">Leaves</tissue>
    </source>
</reference>
<sequence>MLLFVMMGLSLCDKVKMVIWGSKPRSAMKRRVAATDDGGVKVTNPCNR</sequence>
<reference evidence="2" key="2">
    <citation type="submission" date="2020-06" db="EMBL/GenBank/DDBJ databases">
        <title>Helianthus annuus Genome sequencing and assembly Release 2.</title>
        <authorList>
            <person name="Gouzy J."/>
            <person name="Langlade N."/>
            <person name="Munos S."/>
        </authorList>
    </citation>
    <scope>NUCLEOTIDE SEQUENCE</scope>
    <source>
        <tissue evidence="2">Leaves</tissue>
    </source>
</reference>
<protein>
    <submittedName>
        <fullName evidence="2">Uncharacterized protein</fullName>
    </submittedName>
</protein>
<feature type="chain" id="PRO_5039888911" evidence="1">
    <location>
        <begin position="18"/>
        <end position="48"/>
    </location>
</feature>
<keyword evidence="3" id="KW-1185">Reference proteome</keyword>
<accession>A0A9K3DZU7</accession>
<keyword evidence="1" id="KW-0732">Signal</keyword>
<organism evidence="2 3">
    <name type="scientific">Helianthus annuus</name>
    <name type="common">Common sunflower</name>
    <dbReference type="NCBI Taxonomy" id="4232"/>
    <lineage>
        <taxon>Eukaryota</taxon>
        <taxon>Viridiplantae</taxon>
        <taxon>Streptophyta</taxon>
        <taxon>Embryophyta</taxon>
        <taxon>Tracheophyta</taxon>
        <taxon>Spermatophyta</taxon>
        <taxon>Magnoliopsida</taxon>
        <taxon>eudicotyledons</taxon>
        <taxon>Gunneridae</taxon>
        <taxon>Pentapetalae</taxon>
        <taxon>asterids</taxon>
        <taxon>campanulids</taxon>
        <taxon>Asterales</taxon>
        <taxon>Asteraceae</taxon>
        <taxon>Asteroideae</taxon>
        <taxon>Heliantheae alliance</taxon>
        <taxon>Heliantheae</taxon>
        <taxon>Helianthus</taxon>
    </lineage>
</organism>
<evidence type="ECO:0000313" key="2">
    <source>
        <dbReference type="EMBL" id="KAF5763401.1"/>
    </source>
</evidence>
<dbReference type="Gramene" id="mRNA:HanXRQr2_Chr15g0679791">
    <property type="protein sequence ID" value="mRNA:HanXRQr2_Chr15g0679791"/>
    <property type="gene ID" value="HanXRQr2_Chr15g0679791"/>
</dbReference>